<protein>
    <recommendedName>
        <fullName evidence="2">Capsule synthesis protein CapA domain-containing protein</fullName>
    </recommendedName>
</protein>
<feature type="domain" description="Capsule synthesis protein CapA" evidence="2">
    <location>
        <begin position="5"/>
        <end position="271"/>
    </location>
</feature>
<dbReference type="Pfam" id="PF09587">
    <property type="entry name" value="PGA_cap"/>
    <property type="match status" value="1"/>
</dbReference>
<dbReference type="SMART" id="SM00854">
    <property type="entry name" value="PGA_cap"/>
    <property type="match status" value="1"/>
</dbReference>
<keyword evidence="4" id="KW-1185">Reference proteome</keyword>
<dbReference type="Proteomes" id="UP001499967">
    <property type="component" value="Unassembled WGS sequence"/>
</dbReference>
<dbReference type="PANTHER" id="PTHR33393">
    <property type="entry name" value="POLYGLUTAMINE SYNTHESIS ACCESSORY PROTEIN RV0574C-RELATED"/>
    <property type="match status" value="1"/>
</dbReference>
<accession>A0ABN1Q0B6</accession>
<dbReference type="InterPro" id="IPR052169">
    <property type="entry name" value="CW_Biosynth-Accessory"/>
</dbReference>
<sequence>MPSARLMVVGDLILEEPEPGACFAPSAGLLRTADLLVGNVEVPHTTRGEPQRTAVPALPAAPAHLAALRDAGFHVGTLAANHVYDLGEEGVADTRDGLLAHGVRPVGAGATLAEAREPAVLTTAGVRWGVLAYNCVGPELSWASPTKGGCAHIRMLTADGRIHDVRVAGHDDAAAAVAAAGAARPHPEDLAALRTDVEALRDRVDVLVVAFHKGMVHTPAVVLEYERTVAHAAIDAGADVVVGHHAHILRGIEVHRGRPIFHGLGNWVTVTRALDVADNDDPGRLAWSRRRRELFGFDPDPAMPTYPFHPESRHTMIGTVDLHEDGSLRAGFVPCWIDDAARPVPCSPTGDGRATADYVRDISARAGFSTTFTPDESEVTVHL</sequence>
<dbReference type="InterPro" id="IPR019079">
    <property type="entry name" value="Capsule_synth_CapA"/>
</dbReference>
<comment type="similarity">
    <text evidence="1">Belongs to the CapA family.</text>
</comment>
<dbReference type="Gene3D" id="3.60.21.10">
    <property type="match status" value="1"/>
</dbReference>
<proteinExistence type="inferred from homology"/>
<dbReference type="RefSeq" id="WP_343941764.1">
    <property type="nucleotide sequence ID" value="NZ_BAAAHP010000075.1"/>
</dbReference>
<dbReference type="SUPFAM" id="SSF56300">
    <property type="entry name" value="Metallo-dependent phosphatases"/>
    <property type="match status" value="1"/>
</dbReference>
<evidence type="ECO:0000313" key="4">
    <source>
        <dbReference type="Proteomes" id="UP001499967"/>
    </source>
</evidence>
<evidence type="ECO:0000313" key="3">
    <source>
        <dbReference type="EMBL" id="GAA0935928.1"/>
    </source>
</evidence>
<dbReference type="EMBL" id="BAAAHP010000075">
    <property type="protein sequence ID" value="GAA0935928.1"/>
    <property type="molecule type" value="Genomic_DNA"/>
</dbReference>
<name>A0ABN1Q0B6_9PSEU</name>
<dbReference type="InterPro" id="IPR029052">
    <property type="entry name" value="Metallo-depent_PP-like"/>
</dbReference>
<organism evidence="3 4">
    <name type="scientific">Pseudonocardia zijingensis</name>
    <dbReference type="NCBI Taxonomy" id="153376"/>
    <lineage>
        <taxon>Bacteria</taxon>
        <taxon>Bacillati</taxon>
        <taxon>Actinomycetota</taxon>
        <taxon>Actinomycetes</taxon>
        <taxon>Pseudonocardiales</taxon>
        <taxon>Pseudonocardiaceae</taxon>
        <taxon>Pseudonocardia</taxon>
    </lineage>
</organism>
<comment type="caution">
    <text evidence="3">The sequence shown here is derived from an EMBL/GenBank/DDBJ whole genome shotgun (WGS) entry which is preliminary data.</text>
</comment>
<evidence type="ECO:0000256" key="1">
    <source>
        <dbReference type="ARBA" id="ARBA00005662"/>
    </source>
</evidence>
<evidence type="ECO:0000259" key="2">
    <source>
        <dbReference type="SMART" id="SM00854"/>
    </source>
</evidence>
<dbReference type="PANTHER" id="PTHR33393:SF13">
    <property type="entry name" value="PGA BIOSYNTHESIS PROTEIN CAPA"/>
    <property type="match status" value="1"/>
</dbReference>
<reference evidence="3 4" key="1">
    <citation type="journal article" date="2019" name="Int. J. Syst. Evol. Microbiol.">
        <title>The Global Catalogue of Microorganisms (GCM) 10K type strain sequencing project: providing services to taxonomists for standard genome sequencing and annotation.</title>
        <authorList>
            <consortium name="The Broad Institute Genomics Platform"/>
            <consortium name="The Broad Institute Genome Sequencing Center for Infectious Disease"/>
            <person name="Wu L."/>
            <person name="Ma J."/>
        </authorList>
    </citation>
    <scope>NUCLEOTIDE SEQUENCE [LARGE SCALE GENOMIC DNA]</scope>
    <source>
        <strain evidence="3 4">JCM 11117</strain>
    </source>
</reference>
<gene>
    <name evidence="3" type="ORF">GCM10009559_27790</name>
</gene>